<keyword evidence="3" id="KW-1185">Reference proteome</keyword>
<dbReference type="Proteomes" id="UP000032309">
    <property type="component" value="Unassembled WGS sequence"/>
</dbReference>
<comment type="caution">
    <text evidence="2">The sequence shown here is derived from an EMBL/GenBank/DDBJ whole genome shotgun (WGS) entry which is preliminary data.</text>
</comment>
<evidence type="ECO:0000313" key="3">
    <source>
        <dbReference type="Proteomes" id="UP000032309"/>
    </source>
</evidence>
<name>A0ABQ0JYZ2_9BACT</name>
<sequence>MKLVSAQETPILSATTTVTPTPQPPTVTTGEASLAGDNSVILESIVNAHGLLTTAWFDYGTSSGSYNNKSSTQTVTGTTDTQVSINIGKLLEETIYYYRIAAQNSAGTSYGDEKYFGLIPSTPTVTPTPRCKAEEITASPYVLRLKKEESDEVTVTVTCSDGTPVVGETVTATVKAGKRRISVTPLSQDTDANGEAIFTITATQKTGNAKVKFKTDGGLKTRVTVKVKNK</sequence>
<gene>
    <name evidence="2" type="ORF">BROSI_A2530</name>
</gene>
<evidence type="ECO:0000313" key="2">
    <source>
        <dbReference type="EMBL" id="GAN33995.1"/>
    </source>
</evidence>
<feature type="compositionally biased region" description="Polar residues" evidence="1">
    <location>
        <begin position="1"/>
        <end position="14"/>
    </location>
</feature>
<evidence type="ECO:0008006" key="4">
    <source>
        <dbReference type="Google" id="ProtNLM"/>
    </source>
</evidence>
<evidence type="ECO:0000256" key="1">
    <source>
        <dbReference type="SAM" id="MobiDB-lite"/>
    </source>
</evidence>
<dbReference type="Gene3D" id="2.60.40.10">
    <property type="entry name" value="Immunoglobulins"/>
    <property type="match status" value="2"/>
</dbReference>
<dbReference type="RefSeq" id="WP_052564050.1">
    <property type="nucleotide sequence ID" value="NZ_BAFN01000001.1"/>
</dbReference>
<dbReference type="SUPFAM" id="SSF49373">
    <property type="entry name" value="Invasin/intimin cell-adhesion fragments"/>
    <property type="match status" value="1"/>
</dbReference>
<dbReference type="EMBL" id="BAFN01000001">
    <property type="protein sequence ID" value="GAN33995.1"/>
    <property type="molecule type" value="Genomic_DNA"/>
</dbReference>
<dbReference type="InterPro" id="IPR008964">
    <property type="entry name" value="Invasin/intimin_cell_adhesion"/>
</dbReference>
<protein>
    <recommendedName>
        <fullName evidence="4">Fibronectin type-III domain-containing protein</fullName>
    </recommendedName>
</protein>
<reference evidence="3" key="1">
    <citation type="journal article" date="2015" name="Genome Announc.">
        <title>Draft Genome Sequence of an Anaerobic Ammonium-Oxidizing Bacterium, "Candidatus Brocadia sinica".</title>
        <authorList>
            <person name="Oshiki M."/>
            <person name="Shinyako-Hata K."/>
            <person name="Satoh H."/>
            <person name="Okabe S."/>
        </authorList>
    </citation>
    <scope>NUCLEOTIDE SEQUENCE [LARGE SCALE GENOMIC DNA]</scope>
    <source>
        <strain evidence="3">JPN1</strain>
    </source>
</reference>
<dbReference type="InterPro" id="IPR013783">
    <property type="entry name" value="Ig-like_fold"/>
</dbReference>
<accession>A0ABQ0JYZ2</accession>
<feature type="region of interest" description="Disordered" evidence="1">
    <location>
        <begin position="1"/>
        <end position="26"/>
    </location>
</feature>
<organism evidence="2 3">
    <name type="scientific">Candidatus Brocadia sinica JPN1</name>
    <dbReference type="NCBI Taxonomy" id="1197129"/>
    <lineage>
        <taxon>Bacteria</taxon>
        <taxon>Pseudomonadati</taxon>
        <taxon>Planctomycetota</taxon>
        <taxon>Candidatus Brocadiia</taxon>
        <taxon>Candidatus Brocadiales</taxon>
        <taxon>Candidatus Brocadiaceae</taxon>
        <taxon>Candidatus Brocadia</taxon>
    </lineage>
</organism>
<proteinExistence type="predicted"/>